<feature type="transmembrane region" description="Helical" evidence="6">
    <location>
        <begin position="20"/>
        <end position="40"/>
    </location>
</feature>
<keyword evidence="6" id="KW-0812">Transmembrane</keyword>
<gene>
    <name evidence="8" type="ORF">EBN88_17525</name>
</gene>
<evidence type="ECO:0000256" key="4">
    <source>
        <dbReference type="ARBA" id="ARBA00023157"/>
    </source>
</evidence>
<accession>A0A3M2LM05</accession>
<dbReference type="Proteomes" id="UP000278673">
    <property type="component" value="Unassembled WGS sequence"/>
</dbReference>
<keyword evidence="2" id="KW-0732">Signal</keyword>
<keyword evidence="9" id="KW-1185">Reference proteome</keyword>
<dbReference type="InterPro" id="IPR012336">
    <property type="entry name" value="Thioredoxin-like_fold"/>
</dbReference>
<keyword evidence="6" id="KW-0472">Membrane</keyword>
<evidence type="ECO:0000259" key="7">
    <source>
        <dbReference type="Pfam" id="PF13462"/>
    </source>
</evidence>
<keyword evidence="3" id="KW-0560">Oxidoreductase</keyword>
<evidence type="ECO:0000313" key="8">
    <source>
        <dbReference type="EMBL" id="RMI38146.1"/>
    </source>
</evidence>
<evidence type="ECO:0000256" key="3">
    <source>
        <dbReference type="ARBA" id="ARBA00023002"/>
    </source>
</evidence>
<keyword evidence="6" id="KW-1133">Transmembrane helix</keyword>
<comment type="similarity">
    <text evidence="1">Belongs to the thioredoxin family. DsbA subfamily.</text>
</comment>
<name>A0A3M2LM05_9ACTN</name>
<keyword evidence="5" id="KW-0676">Redox-active center</keyword>
<dbReference type="Pfam" id="PF13462">
    <property type="entry name" value="Thioredoxin_4"/>
    <property type="match status" value="1"/>
</dbReference>
<dbReference type="Gene3D" id="3.40.30.10">
    <property type="entry name" value="Glutaredoxin"/>
    <property type="match status" value="1"/>
</dbReference>
<feature type="domain" description="Thioredoxin-like fold" evidence="7">
    <location>
        <begin position="54"/>
        <end position="224"/>
    </location>
</feature>
<proteinExistence type="inferred from homology"/>
<evidence type="ECO:0000256" key="6">
    <source>
        <dbReference type="SAM" id="Phobius"/>
    </source>
</evidence>
<comment type="caution">
    <text evidence="8">The sequence shown here is derived from an EMBL/GenBank/DDBJ whole genome shotgun (WGS) entry which is preliminary data.</text>
</comment>
<dbReference type="InterPro" id="IPR036249">
    <property type="entry name" value="Thioredoxin-like_sf"/>
</dbReference>
<evidence type="ECO:0000256" key="2">
    <source>
        <dbReference type="ARBA" id="ARBA00022729"/>
    </source>
</evidence>
<evidence type="ECO:0000313" key="9">
    <source>
        <dbReference type="Proteomes" id="UP000278673"/>
    </source>
</evidence>
<reference evidence="8 9" key="1">
    <citation type="submission" date="2018-10" db="EMBL/GenBank/DDBJ databases">
        <title>Isolation, diversity and antifungal activity of actinobacteria from wheat.</title>
        <authorList>
            <person name="Han C."/>
        </authorList>
    </citation>
    <scope>NUCLEOTIDE SEQUENCE [LARGE SCALE GENOMIC DNA]</scope>
    <source>
        <strain evidence="8 9">NEAU-YY642</strain>
    </source>
</reference>
<keyword evidence="4" id="KW-1015">Disulfide bond</keyword>
<dbReference type="AlphaFoldDB" id="A0A3M2LM05"/>
<organism evidence="8 9">
    <name type="scientific">Streptomyces triticirhizae</name>
    <dbReference type="NCBI Taxonomy" id="2483353"/>
    <lineage>
        <taxon>Bacteria</taxon>
        <taxon>Bacillati</taxon>
        <taxon>Actinomycetota</taxon>
        <taxon>Actinomycetes</taxon>
        <taxon>Kitasatosporales</taxon>
        <taxon>Streptomycetaceae</taxon>
        <taxon>Streptomyces</taxon>
    </lineage>
</organism>
<dbReference type="EMBL" id="RFFJ01000097">
    <property type="protein sequence ID" value="RMI38146.1"/>
    <property type="molecule type" value="Genomic_DNA"/>
</dbReference>
<evidence type="ECO:0000256" key="5">
    <source>
        <dbReference type="ARBA" id="ARBA00023284"/>
    </source>
</evidence>
<dbReference type="SUPFAM" id="SSF52833">
    <property type="entry name" value="Thioredoxin-like"/>
    <property type="match status" value="1"/>
</dbReference>
<evidence type="ECO:0000256" key="1">
    <source>
        <dbReference type="ARBA" id="ARBA00005791"/>
    </source>
</evidence>
<dbReference type="PANTHER" id="PTHR13887">
    <property type="entry name" value="GLUTATHIONE S-TRANSFERASE KAPPA"/>
    <property type="match status" value="1"/>
</dbReference>
<dbReference type="GO" id="GO:0016491">
    <property type="term" value="F:oxidoreductase activity"/>
    <property type="evidence" value="ECO:0007669"/>
    <property type="project" value="UniProtKB-KW"/>
</dbReference>
<protein>
    <recommendedName>
        <fullName evidence="7">Thioredoxin-like fold domain-containing protein</fullName>
    </recommendedName>
</protein>
<sequence>MREERERQRAGERRLRLVKIGGIAALVLAIAAGAGFLAAGGGNDDDNAGPAAAPIAVGERSAPAVLTVYEDFRCPACAQFENAFRSTVNELTEAGQLRVDYHLVTIIDGNMRGSGSRYAANAAACARDQGAFPEYHDVLFQNQPAETDDAFADKSRLIELAREIEPLDNETFRTCVRDGTHDDWVSRSNADFLDGEYNATPTVLLNGERLGQGGDPLTPEHLRERVAEMAG</sequence>
<dbReference type="PANTHER" id="PTHR13887:SF14">
    <property type="entry name" value="DISULFIDE BOND FORMATION PROTEIN D"/>
    <property type="match status" value="1"/>
</dbReference>